<dbReference type="EMBL" id="LAZR01058627">
    <property type="protein sequence ID" value="KKK69481.1"/>
    <property type="molecule type" value="Genomic_DNA"/>
</dbReference>
<sequence length="107" mass="11823">PVVDGGTGIVHIQQLPVVASLPEGASDHKKRRVVEVTVRVYLTSEMEINGKAVAFRDINSPLDDPVPQHTGFKTVQLEKWDDEGRVDITQTEHLPMTLLSVTRKVAI</sequence>
<reference evidence="1" key="1">
    <citation type="journal article" date="2015" name="Nature">
        <title>Complex archaea that bridge the gap between prokaryotes and eukaryotes.</title>
        <authorList>
            <person name="Spang A."/>
            <person name="Saw J.H."/>
            <person name="Jorgensen S.L."/>
            <person name="Zaremba-Niedzwiedzka K."/>
            <person name="Martijn J."/>
            <person name="Lind A.E."/>
            <person name="van Eijk R."/>
            <person name="Schleper C."/>
            <person name="Guy L."/>
            <person name="Ettema T.J."/>
        </authorList>
    </citation>
    <scope>NUCLEOTIDE SEQUENCE</scope>
</reference>
<accession>A0A0F9AB73</accession>
<gene>
    <name evidence="1" type="ORF">LCGC14_2933590</name>
</gene>
<name>A0A0F9AB73_9ZZZZ</name>
<feature type="non-terminal residue" evidence="1">
    <location>
        <position position="1"/>
    </location>
</feature>
<organism evidence="1">
    <name type="scientific">marine sediment metagenome</name>
    <dbReference type="NCBI Taxonomy" id="412755"/>
    <lineage>
        <taxon>unclassified sequences</taxon>
        <taxon>metagenomes</taxon>
        <taxon>ecological metagenomes</taxon>
    </lineage>
</organism>
<comment type="caution">
    <text evidence="1">The sequence shown here is derived from an EMBL/GenBank/DDBJ whole genome shotgun (WGS) entry which is preliminary data.</text>
</comment>
<evidence type="ECO:0000313" key="1">
    <source>
        <dbReference type="EMBL" id="KKK69481.1"/>
    </source>
</evidence>
<proteinExistence type="predicted"/>
<protein>
    <submittedName>
        <fullName evidence="1">Uncharacterized protein</fullName>
    </submittedName>
</protein>
<dbReference type="AlphaFoldDB" id="A0A0F9AB73"/>